<evidence type="ECO:0008006" key="5">
    <source>
        <dbReference type="Google" id="ProtNLM"/>
    </source>
</evidence>
<dbReference type="InterPro" id="IPR023365">
    <property type="entry name" value="Sortase_dom-sf"/>
</dbReference>
<feature type="transmembrane region" description="Helical" evidence="2">
    <location>
        <begin position="7"/>
        <end position="30"/>
    </location>
</feature>
<evidence type="ECO:0000313" key="4">
    <source>
        <dbReference type="Proteomes" id="UP000178565"/>
    </source>
</evidence>
<keyword evidence="2" id="KW-1133">Transmembrane helix</keyword>
<dbReference type="InterPro" id="IPR005754">
    <property type="entry name" value="Sortase"/>
</dbReference>
<dbReference type="SUPFAM" id="SSF63817">
    <property type="entry name" value="Sortase"/>
    <property type="match status" value="1"/>
</dbReference>
<dbReference type="STRING" id="1797785.A3B45_03145"/>
<sequence length="198" mass="21794">MKISSVLITVGFISVALAIIIFTVTFYPVILVEVNYQVTQAQGGLKVKKEIAPKDTDFGIVVPKISANVKVIPNVDPYNSSEYQLALTRGVAHALGTSLPGSAGNVFLFSHSSVNFYEANRYNSIFYLLDKLEVGDEIDLYYKGEKFKYLVTDKKIVGAEEVKYLSGDGSKKAVTLMTCWPPGTTFKRLLVIGELSEH</sequence>
<gene>
    <name evidence="3" type="ORF">A3B45_03145</name>
</gene>
<evidence type="ECO:0000313" key="3">
    <source>
        <dbReference type="EMBL" id="OGE44014.1"/>
    </source>
</evidence>
<dbReference type="GO" id="GO:0016787">
    <property type="term" value="F:hydrolase activity"/>
    <property type="evidence" value="ECO:0007669"/>
    <property type="project" value="UniProtKB-KW"/>
</dbReference>
<reference evidence="3 4" key="1">
    <citation type="journal article" date="2016" name="Nat. Commun.">
        <title>Thousands of microbial genomes shed light on interconnected biogeochemical processes in an aquifer system.</title>
        <authorList>
            <person name="Anantharaman K."/>
            <person name="Brown C.T."/>
            <person name="Hug L.A."/>
            <person name="Sharon I."/>
            <person name="Castelle C.J."/>
            <person name="Probst A.J."/>
            <person name="Thomas B.C."/>
            <person name="Singh A."/>
            <person name="Wilkins M.J."/>
            <person name="Karaoz U."/>
            <person name="Brodie E.L."/>
            <person name="Williams K.H."/>
            <person name="Hubbard S.S."/>
            <person name="Banfield J.F."/>
        </authorList>
    </citation>
    <scope>NUCLEOTIDE SEQUENCE [LARGE SCALE GENOMIC DNA]</scope>
</reference>
<dbReference type="NCBIfam" id="TIGR01076">
    <property type="entry name" value="sortase_fam"/>
    <property type="match status" value="1"/>
</dbReference>
<evidence type="ECO:0000256" key="2">
    <source>
        <dbReference type="SAM" id="Phobius"/>
    </source>
</evidence>
<accession>A0A1F5KT57</accession>
<keyword evidence="1" id="KW-0378">Hydrolase</keyword>
<name>A0A1F5KT57_9BACT</name>
<dbReference type="Gene3D" id="2.40.260.10">
    <property type="entry name" value="Sortase"/>
    <property type="match status" value="1"/>
</dbReference>
<proteinExistence type="predicted"/>
<dbReference type="EMBL" id="MFDM01000010">
    <property type="protein sequence ID" value="OGE44014.1"/>
    <property type="molecule type" value="Genomic_DNA"/>
</dbReference>
<organism evidence="3 4">
    <name type="scientific">Candidatus Daviesbacteria bacterium RIFCSPLOWO2_01_FULL_39_12</name>
    <dbReference type="NCBI Taxonomy" id="1797785"/>
    <lineage>
        <taxon>Bacteria</taxon>
        <taxon>Candidatus Daviesiibacteriota</taxon>
    </lineage>
</organism>
<dbReference type="Pfam" id="PF04203">
    <property type="entry name" value="Sortase"/>
    <property type="match status" value="1"/>
</dbReference>
<protein>
    <recommendedName>
        <fullName evidence="5">Sortase</fullName>
    </recommendedName>
</protein>
<evidence type="ECO:0000256" key="1">
    <source>
        <dbReference type="ARBA" id="ARBA00022801"/>
    </source>
</evidence>
<comment type="caution">
    <text evidence="3">The sequence shown here is derived from an EMBL/GenBank/DDBJ whole genome shotgun (WGS) entry which is preliminary data.</text>
</comment>
<dbReference type="Proteomes" id="UP000178565">
    <property type="component" value="Unassembled WGS sequence"/>
</dbReference>
<keyword evidence="2" id="KW-0472">Membrane</keyword>
<dbReference type="AlphaFoldDB" id="A0A1F5KT57"/>
<keyword evidence="2" id="KW-0812">Transmembrane</keyword>